<feature type="transmembrane region" description="Helical" evidence="1">
    <location>
        <begin position="73"/>
        <end position="94"/>
    </location>
</feature>
<keyword evidence="1" id="KW-0472">Membrane</keyword>
<dbReference type="RefSeq" id="WP_158050973.1">
    <property type="nucleotide sequence ID" value="NZ_WBKB01000001.1"/>
</dbReference>
<accession>A0A7J5BFB4</accession>
<comment type="caution">
    <text evidence="2">The sequence shown here is derived from an EMBL/GenBank/DDBJ whole genome shotgun (WGS) entry which is preliminary data.</text>
</comment>
<evidence type="ECO:0000313" key="3">
    <source>
        <dbReference type="Proteomes" id="UP000433493"/>
    </source>
</evidence>
<protein>
    <recommendedName>
        <fullName evidence="4">ABC transporter permease</fullName>
    </recommendedName>
</protein>
<evidence type="ECO:0000256" key="1">
    <source>
        <dbReference type="SAM" id="Phobius"/>
    </source>
</evidence>
<gene>
    <name evidence="2" type="ORF">F8O05_01475</name>
</gene>
<dbReference type="OrthoDB" id="5116399at2"/>
<feature type="transmembrane region" description="Helical" evidence="1">
    <location>
        <begin position="40"/>
        <end position="61"/>
    </location>
</feature>
<name>A0A7J5BFB4_9MICO</name>
<organism evidence="2 3">
    <name type="scientific">Gulosibacter chungangensis</name>
    <dbReference type="NCBI Taxonomy" id="979746"/>
    <lineage>
        <taxon>Bacteria</taxon>
        <taxon>Bacillati</taxon>
        <taxon>Actinomycetota</taxon>
        <taxon>Actinomycetes</taxon>
        <taxon>Micrococcales</taxon>
        <taxon>Microbacteriaceae</taxon>
        <taxon>Gulosibacter</taxon>
    </lineage>
</organism>
<evidence type="ECO:0008006" key="4">
    <source>
        <dbReference type="Google" id="ProtNLM"/>
    </source>
</evidence>
<sequence length="141" mass="15807">MTTESLSRHNKAPQYRHASDIPVPVSEQMLSPFNWKVGHWAFFGAVLTLIADIMVFLYIFNMFGIERQFEIEMWILIAGILGFASITASLYAIFFKSGRGIGILALICSFIVGAPPAWLFWNTIIQLIINGGTLPDAPINW</sequence>
<keyword evidence="3" id="KW-1185">Reference proteome</keyword>
<dbReference type="Proteomes" id="UP000433493">
    <property type="component" value="Unassembled WGS sequence"/>
</dbReference>
<feature type="transmembrane region" description="Helical" evidence="1">
    <location>
        <begin position="100"/>
        <end position="121"/>
    </location>
</feature>
<keyword evidence="1" id="KW-1133">Transmembrane helix</keyword>
<keyword evidence="1" id="KW-0812">Transmembrane</keyword>
<dbReference type="AlphaFoldDB" id="A0A7J5BFB4"/>
<proteinExistence type="predicted"/>
<evidence type="ECO:0000313" key="2">
    <source>
        <dbReference type="EMBL" id="KAB1644961.1"/>
    </source>
</evidence>
<dbReference type="EMBL" id="WBKB01000001">
    <property type="protein sequence ID" value="KAB1644961.1"/>
    <property type="molecule type" value="Genomic_DNA"/>
</dbReference>
<reference evidence="2 3" key="1">
    <citation type="submission" date="2019-09" db="EMBL/GenBank/DDBJ databases">
        <title>Phylogeny of genus Pseudoclavibacter and closely related genus.</title>
        <authorList>
            <person name="Li Y."/>
        </authorList>
    </citation>
    <scope>NUCLEOTIDE SEQUENCE [LARGE SCALE GENOMIC DNA]</scope>
    <source>
        <strain evidence="2 3">KCTC 13959</strain>
    </source>
</reference>